<evidence type="ECO:0008006" key="4">
    <source>
        <dbReference type="Google" id="ProtNLM"/>
    </source>
</evidence>
<keyword evidence="1" id="KW-0732">Signal</keyword>
<feature type="signal peptide" evidence="1">
    <location>
        <begin position="1"/>
        <end position="20"/>
    </location>
</feature>
<name>A0ABS9XX79_9ACTN</name>
<protein>
    <recommendedName>
        <fullName evidence="4">Calcium-binding protein</fullName>
    </recommendedName>
</protein>
<dbReference type="RefSeq" id="WP_242758982.1">
    <property type="nucleotide sequence ID" value="NZ_JALDAY010000001.1"/>
</dbReference>
<gene>
    <name evidence="2" type="ORF">MQP27_00350</name>
</gene>
<dbReference type="Proteomes" id="UP001165269">
    <property type="component" value="Unassembled WGS sequence"/>
</dbReference>
<feature type="chain" id="PRO_5045405072" description="Calcium-binding protein" evidence="1">
    <location>
        <begin position="21"/>
        <end position="284"/>
    </location>
</feature>
<comment type="caution">
    <text evidence="2">The sequence shown here is derived from an EMBL/GenBank/DDBJ whole genome shotgun (WGS) entry which is preliminary data.</text>
</comment>
<evidence type="ECO:0000313" key="2">
    <source>
        <dbReference type="EMBL" id="MCI3269567.1"/>
    </source>
</evidence>
<accession>A0ABS9XX79</accession>
<reference evidence="2" key="1">
    <citation type="submission" date="2022-03" db="EMBL/GenBank/DDBJ databases">
        <title>Streptomyces 7R015 and 7R016 isolated from Barleria lupulina in Thailand.</title>
        <authorList>
            <person name="Kanchanasin P."/>
            <person name="Phongsopitanun W."/>
            <person name="Tanasupawat S."/>
        </authorList>
    </citation>
    <scope>NUCLEOTIDE SEQUENCE</scope>
    <source>
        <strain evidence="2">7R015</strain>
    </source>
</reference>
<dbReference type="EMBL" id="JALDAY010000001">
    <property type="protein sequence ID" value="MCI3269567.1"/>
    <property type="molecule type" value="Genomic_DNA"/>
</dbReference>
<evidence type="ECO:0000313" key="3">
    <source>
        <dbReference type="Proteomes" id="UP001165269"/>
    </source>
</evidence>
<keyword evidence="3" id="KW-1185">Reference proteome</keyword>
<proteinExistence type="predicted"/>
<organism evidence="2 3">
    <name type="scientific">Streptomyces cylindrosporus</name>
    <dbReference type="NCBI Taxonomy" id="2927583"/>
    <lineage>
        <taxon>Bacteria</taxon>
        <taxon>Bacillati</taxon>
        <taxon>Actinomycetota</taxon>
        <taxon>Actinomycetes</taxon>
        <taxon>Kitasatosporales</taxon>
        <taxon>Streptomycetaceae</taxon>
        <taxon>Streptomyces</taxon>
    </lineage>
</organism>
<evidence type="ECO:0000256" key="1">
    <source>
        <dbReference type="SAM" id="SignalP"/>
    </source>
</evidence>
<sequence length="284" mass="30001">MRKLAIGAALSGALALTGLAAPVASAAAGPDLTFSDVVVNKGRAIVVGTTATVKVPVTYTWTRPADFTVDYKTTFAGISIYRGTLKNMSNAIDPEAAPTCTTTATTDTTVTEACTETLVIDPQDSLYEAADATTWKSAGFYAHVDQDDDDSDGHVSFDYGYDLWGPLGTAQIKRAAKLTTNATPEPAVQGKTLTVKGKLTRADWENITYTGYKGQAVLLQFRARNSDTYTTVKTVKSGTGGALSTTVKASKDGYYRYKFAGTSTTGAKTSAGDYVEVDPPKYEG</sequence>